<evidence type="ECO:0000313" key="8">
    <source>
        <dbReference type="Proteomes" id="UP000243640"/>
    </source>
</evidence>
<comment type="caution">
    <text evidence="6">The sequence shown here is derived from an EMBL/GenBank/DDBJ whole genome shotgun (WGS) entry which is preliminary data.</text>
</comment>
<feature type="domain" description="ABC transporter" evidence="5">
    <location>
        <begin position="6"/>
        <end position="255"/>
    </location>
</feature>
<dbReference type="Proteomes" id="UP000243640">
    <property type="component" value="Unassembled WGS sequence"/>
</dbReference>
<evidence type="ECO:0000256" key="1">
    <source>
        <dbReference type="ARBA" id="ARBA00005417"/>
    </source>
</evidence>
<dbReference type="NCBIfam" id="NF008453">
    <property type="entry name" value="PRK11308.1"/>
    <property type="match status" value="2"/>
</dbReference>
<proteinExistence type="inferred from homology"/>
<reference evidence="7 9" key="2">
    <citation type="submission" date="2019-03" db="EMBL/GenBank/DDBJ databases">
        <title>Genomic Encyclopedia of Archaeal and Bacterial Type Strains, Phase II (KMG-II): from individual species to whole genera.</title>
        <authorList>
            <person name="Goeker M."/>
        </authorList>
    </citation>
    <scope>NUCLEOTIDE SEQUENCE [LARGE SCALE GENOMIC DNA]</scope>
    <source>
        <strain evidence="7 9">DSM 15594</strain>
    </source>
</reference>
<dbReference type="AlphaFoldDB" id="A0A235CFK7"/>
<protein>
    <submittedName>
        <fullName evidence="7">Peptide/nickel transport system ATP-binding protein</fullName>
    </submittedName>
</protein>
<dbReference type="NCBIfam" id="TIGR01727">
    <property type="entry name" value="oligo_HPY"/>
    <property type="match status" value="1"/>
</dbReference>
<dbReference type="PANTHER" id="PTHR43776">
    <property type="entry name" value="TRANSPORT ATP-BINDING PROTEIN"/>
    <property type="match status" value="1"/>
</dbReference>
<dbReference type="PANTHER" id="PTHR43776:SF7">
    <property type="entry name" value="D,D-DIPEPTIDE TRANSPORT ATP-BINDING PROTEIN DDPF-RELATED"/>
    <property type="match status" value="1"/>
</dbReference>
<keyword evidence="9" id="KW-1185">Reference proteome</keyword>
<name>A0A235CFK7_9GAMM</name>
<dbReference type="GO" id="GO:0016887">
    <property type="term" value="F:ATP hydrolysis activity"/>
    <property type="evidence" value="ECO:0007669"/>
    <property type="project" value="InterPro"/>
</dbReference>
<dbReference type="GO" id="GO:0015833">
    <property type="term" value="P:peptide transport"/>
    <property type="evidence" value="ECO:0007669"/>
    <property type="project" value="InterPro"/>
</dbReference>
<dbReference type="SMART" id="SM00382">
    <property type="entry name" value="AAA"/>
    <property type="match status" value="2"/>
</dbReference>
<dbReference type="OrthoDB" id="9784450at2"/>
<dbReference type="RefSeq" id="WP_094278898.1">
    <property type="nucleotide sequence ID" value="NZ_NQJF01000010.1"/>
</dbReference>
<gene>
    <name evidence="6" type="ORF">B6S09_12840</name>
    <name evidence="7" type="ORF">LY04_02288</name>
</gene>
<dbReference type="PROSITE" id="PS00211">
    <property type="entry name" value="ABC_TRANSPORTER_1"/>
    <property type="match status" value="2"/>
</dbReference>
<keyword evidence="2" id="KW-0813">Transport</keyword>
<evidence type="ECO:0000259" key="5">
    <source>
        <dbReference type="PROSITE" id="PS50893"/>
    </source>
</evidence>
<keyword evidence="4 7" id="KW-0067">ATP-binding</keyword>
<dbReference type="PROSITE" id="PS50893">
    <property type="entry name" value="ABC_TRANSPORTER_2"/>
    <property type="match status" value="2"/>
</dbReference>
<dbReference type="EMBL" id="NQJF01000010">
    <property type="protein sequence ID" value="OYD23342.1"/>
    <property type="molecule type" value="Genomic_DNA"/>
</dbReference>
<dbReference type="InterPro" id="IPR050319">
    <property type="entry name" value="ABC_transp_ATP-bind"/>
</dbReference>
<dbReference type="GO" id="GO:0005524">
    <property type="term" value="F:ATP binding"/>
    <property type="evidence" value="ECO:0007669"/>
    <property type="project" value="UniProtKB-KW"/>
</dbReference>
<dbReference type="InterPro" id="IPR027417">
    <property type="entry name" value="P-loop_NTPase"/>
</dbReference>
<keyword evidence="3" id="KW-0547">Nucleotide-binding</keyword>
<dbReference type="InterPro" id="IPR003593">
    <property type="entry name" value="AAA+_ATPase"/>
</dbReference>
<dbReference type="Pfam" id="PF08352">
    <property type="entry name" value="oligo_HPY"/>
    <property type="match status" value="2"/>
</dbReference>
<dbReference type="InterPro" id="IPR003439">
    <property type="entry name" value="ABC_transporter-like_ATP-bd"/>
</dbReference>
<dbReference type="Proteomes" id="UP000295058">
    <property type="component" value="Unassembled WGS sequence"/>
</dbReference>
<reference evidence="6 8" key="1">
    <citation type="submission" date="2017-08" db="EMBL/GenBank/DDBJ databases">
        <title>Draft Genome Sequence of the Marine Bacterium Oceanimonas baumannii ATCC 700832.</title>
        <authorList>
            <person name="Mcclelland W.D."/>
            <person name="Brennan M.A."/>
            <person name="Trachtenberg A.M."/>
            <person name="Maclea K.S."/>
        </authorList>
    </citation>
    <scope>NUCLEOTIDE SEQUENCE [LARGE SCALE GENOMIC DNA]</scope>
    <source>
        <strain evidence="6 8">ATCC 700832</strain>
    </source>
</reference>
<evidence type="ECO:0000256" key="4">
    <source>
        <dbReference type="ARBA" id="ARBA00022840"/>
    </source>
</evidence>
<evidence type="ECO:0000256" key="3">
    <source>
        <dbReference type="ARBA" id="ARBA00022741"/>
    </source>
</evidence>
<comment type="similarity">
    <text evidence="1">Belongs to the ABC transporter superfamily.</text>
</comment>
<organism evidence="6 8">
    <name type="scientific">Oceanimonas baumannii</name>
    <dbReference type="NCBI Taxonomy" id="129578"/>
    <lineage>
        <taxon>Bacteria</taxon>
        <taxon>Pseudomonadati</taxon>
        <taxon>Pseudomonadota</taxon>
        <taxon>Gammaproteobacteria</taxon>
        <taxon>Aeromonadales</taxon>
        <taxon>Aeromonadaceae</taxon>
        <taxon>Oceanimonas</taxon>
    </lineage>
</organism>
<evidence type="ECO:0000313" key="7">
    <source>
        <dbReference type="EMBL" id="TDW58510.1"/>
    </source>
</evidence>
<dbReference type="EMBL" id="SODO01000008">
    <property type="protein sequence ID" value="TDW58510.1"/>
    <property type="molecule type" value="Genomic_DNA"/>
</dbReference>
<dbReference type="GO" id="GO:0055085">
    <property type="term" value="P:transmembrane transport"/>
    <property type="evidence" value="ECO:0007669"/>
    <property type="project" value="UniProtKB-ARBA"/>
</dbReference>
<evidence type="ECO:0000313" key="9">
    <source>
        <dbReference type="Proteomes" id="UP000295058"/>
    </source>
</evidence>
<dbReference type="CDD" id="cd03257">
    <property type="entry name" value="ABC_NikE_OppD_transporters"/>
    <property type="match status" value="2"/>
</dbReference>
<dbReference type="NCBIfam" id="NF007739">
    <property type="entry name" value="PRK10419.1"/>
    <property type="match status" value="2"/>
</dbReference>
<dbReference type="InterPro" id="IPR017871">
    <property type="entry name" value="ABC_transporter-like_CS"/>
</dbReference>
<dbReference type="Gene3D" id="3.40.50.300">
    <property type="entry name" value="P-loop containing nucleotide triphosphate hydrolases"/>
    <property type="match status" value="2"/>
</dbReference>
<evidence type="ECO:0000256" key="2">
    <source>
        <dbReference type="ARBA" id="ARBA00022448"/>
    </source>
</evidence>
<evidence type="ECO:0000313" key="6">
    <source>
        <dbReference type="EMBL" id="OYD23342.1"/>
    </source>
</evidence>
<feature type="domain" description="ABC transporter" evidence="5">
    <location>
        <begin position="340"/>
        <end position="591"/>
    </location>
</feature>
<dbReference type="SUPFAM" id="SSF52540">
    <property type="entry name" value="P-loop containing nucleoside triphosphate hydrolases"/>
    <property type="match status" value="2"/>
</dbReference>
<dbReference type="Pfam" id="PF00005">
    <property type="entry name" value="ABC_tran"/>
    <property type="match status" value="2"/>
</dbReference>
<dbReference type="InterPro" id="IPR013563">
    <property type="entry name" value="Oligopep_ABC_C"/>
</dbReference>
<sequence length="667" mass="72476">MPNSLVAIEDLELGYQDNHGELRPVLRGVNLTLAPREILGIVGESGCGKSTLAMAMLGLLRSGSMAVSGAVRVNGTPLTLSEHRPDVLIHQHGINLIPQQAGQALTPHLTIGDQLQEMLRLHQGKGEHREAAISLLEQVRLPAPASLLSRYPHQLSGGQQQRVVIAMALAAKPRLLLMDEPTTGLDATTQVHVLHLLQQLRNEVGTSIVFISHDLGAVSSLCDRIAVMYAGHIIEIAEQKALMNSPRHPYTRALLSATPGYQQQGLPPELPGVPPAVGSRLDGCAFAARCPNTQTRCRQQIPRLSAPGNVACHFPGQTEHAESHGEERQRQVNTRETPLLQVSELAIRYQQPGWLDRLRSRPVQNTVNDINFSLHQGQTLALIGESGSGKSTILKALAGIIPPSTGAGYFEGEVLSTQMNTRSPEQQRSMQLIFQHADAAFNPRLTLYQSLAPVLRRWFRLSKSECREKAAQLLQEVKLNPDYLDRLPGQLSGGELQRAAIARALAAQPRLLLCDEVTSALDVSVQASILRLLSRLQKDRDIGILFIAHDLALVRSFADRVAVLYKGRLMQLCTVHQLTSGPLHPYTRLLLDAALSPGAPLPIIEQGAGSQPGIPLQGCAFQDRCPHAIPGVCNTESPPEQCSGDGSLRCHLPPASLVPARENRRMA</sequence>
<accession>A0A235CFK7</accession>